<dbReference type="AlphaFoldDB" id="A0A8H5GEX9"/>
<keyword evidence="1" id="KW-1133">Transmembrane helix</keyword>
<evidence type="ECO:0000313" key="3">
    <source>
        <dbReference type="Proteomes" id="UP000559027"/>
    </source>
</evidence>
<dbReference type="Proteomes" id="UP000559027">
    <property type="component" value="Unassembled WGS sequence"/>
</dbReference>
<keyword evidence="1" id="KW-0812">Transmembrane</keyword>
<evidence type="ECO:0000256" key="1">
    <source>
        <dbReference type="SAM" id="Phobius"/>
    </source>
</evidence>
<dbReference type="OrthoDB" id="3259878at2759"/>
<dbReference type="EMBL" id="JAACJO010000001">
    <property type="protein sequence ID" value="KAF5363566.1"/>
    <property type="molecule type" value="Genomic_DNA"/>
</dbReference>
<sequence>MARQAPRLHRLPQRLDYTLVPAPLDLSLPSITEKSPLPAIIVTPSSPVHTHDFSIAFLAAPPKPTFRERVLKSVNTIADNSWLAQSRSLRTFLILALLFFIMITTHLIAHRVSVYPYYRFDSDTTHLHLSNGPISNALAVEYQPAPPDGDARVGIWHWIGFEFRKAWSVTGGVAVEDSFTIGDTILERADSLSALE</sequence>
<name>A0A8H5GEX9_9AGAR</name>
<comment type="caution">
    <text evidence="2">The sequence shown here is derived from an EMBL/GenBank/DDBJ whole genome shotgun (WGS) entry which is preliminary data.</text>
</comment>
<reference evidence="2 3" key="1">
    <citation type="journal article" date="2020" name="ISME J.">
        <title>Uncovering the hidden diversity of litter-decomposition mechanisms in mushroom-forming fungi.</title>
        <authorList>
            <person name="Floudas D."/>
            <person name="Bentzer J."/>
            <person name="Ahren D."/>
            <person name="Johansson T."/>
            <person name="Persson P."/>
            <person name="Tunlid A."/>
        </authorList>
    </citation>
    <scope>NUCLEOTIDE SEQUENCE [LARGE SCALE GENOMIC DNA]</scope>
    <source>
        <strain evidence="2 3">CBS 146.42</strain>
    </source>
</reference>
<organism evidence="2 3">
    <name type="scientific">Leucocoprinus leucothites</name>
    <dbReference type="NCBI Taxonomy" id="201217"/>
    <lineage>
        <taxon>Eukaryota</taxon>
        <taxon>Fungi</taxon>
        <taxon>Dikarya</taxon>
        <taxon>Basidiomycota</taxon>
        <taxon>Agaricomycotina</taxon>
        <taxon>Agaricomycetes</taxon>
        <taxon>Agaricomycetidae</taxon>
        <taxon>Agaricales</taxon>
        <taxon>Agaricineae</taxon>
        <taxon>Agaricaceae</taxon>
        <taxon>Leucocoprinus</taxon>
    </lineage>
</organism>
<keyword evidence="3" id="KW-1185">Reference proteome</keyword>
<gene>
    <name evidence="2" type="ORF">D9756_000958</name>
</gene>
<keyword evidence="1" id="KW-0472">Membrane</keyword>
<accession>A0A8H5GEX9</accession>
<feature type="transmembrane region" description="Helical" evidence="1">
    <location>
        <begin position="91"/>
        <end position="109"/>
    </location>
</feature>
<evidence type="ECO:0000313" key="2">
    <source>
        <dbReference type="EMBL" id="KAF5363566.1"/>
    </source>
</evidence>
<proteinExistence type="predicted"/>
<protein>
    <submittedName>
        <fullName evidence="2">Uncharacterized protein</fullName>
    </submittedName>
</protein>